<name>A0A0P0VKM8_ORYSJ</name>
<dbReference type="InParanoid" id="A0A0P0VKM8"/>
<reference evidence="2" key="1">
    <citation type="journal article" date="2005" name="Nature">
        <title>The map-based sequence of the rice genome.</title>
        <authorList>
            <consortium name="International rice genome sequencing project (IRGSP)"/>
            <person name="Matsumoto T."/>
            <person name="Wu J."/>
            <person name="Kanamori H."/>
            <person name="Katayose Y."/>
            <person name="Fujisawa M."/>
            <person name="Namiki N."/>
            <person name="Mizuno H."/>
            <person name="Yamamoto K."/>
            <person name="Antonio B.A."/>
            <person name="Baba T."/>
            <person name="Sakata K."/>
            <person name="Nagamura Y."/>
            <person name="Aoki H."/>
            <person name="Arikawa K."/>
            <person name="Arita K."/>
            <person name="Bito T."/>
            <person name="Chiden Y."/>
            <person name="Fujitsuka N."/>
            <person name="Fukunaka R."/>
            <person name="Hamada M."/>
            <person name="Harada C."/>
            <person name="Hayashi A."/>
            <person name="Hijishita S."/>
            <person name="Honda M."/>
            <person name="Hosokawa S."/>
            <person name="Ichikawa Y."/>
            <person name="Idonuma A."/>
            <person name="Iijima M."/>
            <person name="Ikeda M."/>
            <person name="Ikeno M."/>
            <person name="Ito K."/>
            <person name="Ito S."/>
            <person name="Ito T."/>
            <person name="Ito Y."/>
            <person name="Ito Y."/>
            <person name="Iwabuchi A."/>
            <person name="Kamiya K."/>
            <person name="Karasawa W."/>
            <person name="Kurita K."/>
            <person name="Katagiri S."/>
            <person name="Kikuta A."/>
            <person name="Kobayashi H."/>
            <person name="Kobayashi N."/>
            <person name="Machita K."/>
            <person name="Maehara T."/>
            <person name="Masukawa M."/>
            <person name="Mizubayashi T."/>
            <person name="Mukai Y."/>
            <person name="Nagasaki H."/>
            <person name="Nagata Y."/>
            <person name="Naito S."/>
            <person name="Nakashima M."/>
            <person name="Nakama Y."/>
            <person name="Nakamichi Y."/>
            <person name="Nakamura M."/>
            <person name="Meguro A."/>
            <person name="Negishi M."/>
            <person name="Ohta I."/>
            <person name="Ohta T."/>
            <person name="Okamoto M."/>
            <person name="Ono N."/>
            <person name="Saji S."/>
            <person name="Sakaguchi M."/>
            <person name="Sakai K."/>
            <person name="Shibata M."/>
            <person name="Shimokawa T."/>
            <person name="Song J."/>
            <person name="Takazaki Y."/>
            <person name="Terasawa K."/>
            <person name="Tsugane M."/>
            <person name="Tsuji K."/>
            <person name="Ueda S."/>
            <person name="Waki K."/>
            <person name="Yamagata H."/>
            <person name="Yamamoto M."/>
            <person name="Yamamoto S."/>
            <person name="Yamane H."/>
            <person name="Yoshiki S."/>
            <person name="Yoshihara R."/>
            <person name="Yukawa K."/>
            <person name="Zhong H."/>
            <person name="Yano M."/>
            <person name="Yuan Q."/>
            <person name="Ouyang S."/>
            <person name="Liu J."/>
            <person name="Jones K.M."/>
            <person name="Gansberger K."/>
            <person name="Moffat K."/>
            <person name="Hill J."/>
            <person name="Bera J."/>
            <person name="Fadrosh D."/>
            <person name="Jin S."/>
            <person name="Johri S."/>
            <person name="Kim M."/>
            <person name="Overton L."/>
            <person name="Reardon M."/>
            <person name="Tsitrin T."/>
            <person name="Vuong H."/>
            <person name="Weaver B."/>
            <person name="Ciecko A."/>
            <person name="Tallon L."/>
            <person name="Jackson J."/>
            <person name="Pai G."/>
            <person name="Aken S.V."/>
            <person name="Utterback T."/>
            <person name="Reidmuller S."/>
            <person name="Feldblyum T."/>
            <person name="Hsiao J."/>
            <person name="Zismann V."/>
            <person name="Iobst S."/>
            <person name="de Vazeille A.R."/>
            <person name="Buell C.R."/>
            <person name="Ying K."/>
            <person name="Li Y."/>
            <person name="Lu T."/>
            <person name="Huang Y."/>
            <person name="Zhao Q."/>
            <person name="Feng Q."/>
            <person name="Zhang L."/>
            <person name="Zhu J."/>
            <person name="Weng Q."/>
            <person name="Mu J."/>
            <person name="Lu Y."/>
            <person name="Fan D."/>
            <person name="Liu Y."/>
            <person name="Guan J."/>
            <person name="Zhang Y."/>
            <person name="Yu S."/>
            <person name="Liu X."/>
            <person name="Zhang Y."/>
            <person name="Hong G."/>
            <person name="Han B."/>
            <person name="Choisne N."/>
            <person name="Demange N."/>
            <person name="Orjeda G."/>
            <person name="Samain S."/>
            <person name="Cattolico L."/>
            <person name="Pelletier E."/>
            <person name="Couloux A."/>
            <person name="Segurens B."/>
            <person name="Wincker P."/>
            <person name="D'Hont A."/>
            <person name="Scarpelli C."/>
            <person name="Weissenbach J."/>
            <person name="Salanoubat M."/>
            <person name="Quetier F."/>
            <person name="Yu Y."/>
            <person name="Kim H.R."/>
            <person name="Rambo T."/>
            <person name="Currie J."/>
            <person name="Collura K."/>
            <person name="Luo M."/>
            <person name="Yang T."/>
            <person name="Ammiraju J.S.S."/>
            <person name="Engler F."/>
            <person name="Soderlund C."/>
            <person name="Wing R.A."/>
            <person name="Palmer L.E."/>
            <person name="de la Bastide M."/>
            <person name="Spiegel L."/>
            <person name="Nascimento L."/>
            <person name="Zutavern T."/>
            <person name="O'Shaughnessy A."/>
            <person name="Dike S."/>
            <person name="Dedhia N."/>
            <person name="Preston R."/>
            <person name="Balija V."/>
            <person name="McCombie W.R."/>
            <person name="Chow T."/>
            <person name="Chen H."/>
            <person name="Chung M."/>
            <person name="Chen C."/>
            <person name="Shaw J."/>
            <person name="Wu H."/>
            <person name="Hsiao K."/>
            <person name="Chao Y."/>
            <person name="Chu M."/>
            <person name="Cheng C."/>
            <person name="Hour A."/>
            <person name="Lee P."/>
            <person name="Lin S."/>
            <person name="Lin Y."/>
            <person name="Liou J."/>
            <person name="Liu S."/>
            <person name="Hsing Y."/>
            <person name="Raghuvanshi S."/>
            <person name="Mohanty A."/>
            <person name="Bharti A.K."/>
            <person name="Gaur A."/>
            <person name="Gupta V."/>
            <person name="Kumar D."/>
            <person name="Ravi V."/>
            <person name="Vij S."/>
            <person name="Kapur A."/>
            <person name="Khurana P."/>
            <person name="Khurana P."/>
            <person name="Khurana J.P."/>
            <person name="Tyagi A.K."/>
            <person name="Gaikwad K."/>
            <person name="Singh A."/>
            <person name="Dalal V."/>
            <person name="Srivastava S."/>
            <person name="Dixit A."/>
            <person name="Pal A.K."/>
            <person name="Ghazi I.A."/>
            <person name="Yadav M."/>
            <person name="Pandit A."/>
            <person name="Bhargava A."/>
            <person name="Sureshbabu K."/>
            <person name="Batra K."/>
            <person name="Sharma T.R."/>
            <person name="Mohapatra T."/>
            <person name="Singh N.K."/>
            <person name="Messing J."/>
            <person name="Nelson A.B."/>
            <person name="Fuks G."/>
            <person name="Kavchok S."/>
            <person name="Keizer G."/>
            <person name="Linton E."/>
            <person name="Llaca V."/>
            <person name="Song R."/>
            <person name="Tanyolac B."/>
            <person name="Young S."/>
            <person name="Ho-Il K."/>
            <person name="Hahn J.H."/>
            <person name="Sangsakoo G."/>
            <person name="Vanavichit A."/>
            <person name="de Mattos Luiz.A.T."/>
            <person name="Zimmer P.D."/>
            <person name="Malone G."/>
            <person name="Dellagostin O."/>
            <person name="de Oliveira A.C."/>
            <person name="Bevan M."/>
            <person name="Bancroft I."/>
            <person name="Minx P."/>
            <person name="Cordum H."/>
            <person name="Wilson R."/>
            <person name="Cheng Z."/>
            <person name="Jin W."/>
            <person name="Jiang J."/>
            <person name="Leong S.A."/>
            <person name="Iwama H."/>
            <person name="Gojobori T."/>
            <person name="Itoh T."/>
            <person name="Niimura Y."/>
            <person name="Fujii Y."/>
            <person name="Habara T."/>
            <person name="Sakai H."/>
            <person name="Sato Y."/>
            <person name="Wilson G."/>
            <person name="Kumar K."/>
            <person name="McCouch S."/>
            <person name="Juretic N."/>
            <person name="Hoen D."/>
            <person name="Wright S."/>
            <person name="Bruskiewich R."/>
            <person name="Bureau T."/>
            <person name="Miyao A."/>
            <person name="Hirochika H."/>
            <person name="Nishikawa T."/>
            <person name="Kadowaki K."/>
            <person name="Sugiura M."/>
            <person name="Burr B."/>
            <person name="Sasaki T."/>
        </authorList>
    </citation>
    <scope>NUCLEOTIDE SEQUENCE [LARGE SCALE GENOMIC DNA]</scope>
    <source>
        <strain evidence="2">cv. Nipponbare</strain>
    </source>
</reference>
<keyword evidence="2" id="KW-1185">Reference proteome</keyword>
<dbReference type="AlphaFoldDB" id="A0A0P0VKM8"/>
<accession>A0A0P0VKM8</accession>
<gene>
    <name evidence="1" type="ordered locus">Os02g0570800</name>
    <name evidence="1" type="ORF">OSNPB_020570800</name>
</gene>
<proteinExistence type="predicted"/>
<dbReference type="Gramene" id="Os02t0570800-00">
    <property type="protein sequence ID" value="Os02t0570800-00"/>
    <property type="gene ID" value="Os02g0570800"/>
</dbReference>
<dbReference type="PaxDb" id="39947-A0A0P0VKM8"/>
<reference evidence="1 2" key="2">
    <citation type="journal article" date="2013" name="Plant Cell Physiol.">
        <title>Rice Annotation Project Database (RAP-DB): an integrative and interactive database for rice genomics.</title>
        <authorList>
            <person name="Sakai H."/>
            <person name="Lee S.S."/>
            <person name="Tanaka T."/>
            <person name="Numa H."/>
            <person name="Kim J."/>
            <person name="Kawahara Y."/>
            <person name="Wakimoto H."/>
            <person name="Yang C.C."/>
            <person name="Iwamoto M."/>
            <person name="Abe T."/>
            <person name="Yamada Y."/>
            <person name="Muto A."/>
            <person name="Inokuchi H."/>
            <person name="Ikemura T."/>
            <person name="Matsumoto T."/>
            <person name="Sasaki T."/>
            <person name="Itoh T."/>
        </authorList>
    </citation>
    <scope>NUCLEOTIDE SEQUENCE [LARGE SCALE GENOMIC DNA]</scope>
    <source>
        <strain evidence="2">cv. Nipponbare</strain>
    </source>
</reference>
<organism evidence="1 2">
    <name type="scientific">Oryza sativa subsp. japonica</name>
    <name type="common">Rice</name>
    <dbReference type="NCBI Taxonomy" id="39947"/>
    <lineage>
        <taxon>Eukaryota</taxon>
        <taxon>Viridiplantae</taxon>
        <taxon>Streptophyta</taxon>
        <taxon>Embryophyta</taxon>
        <taxon>Tracheophyta</taxon>
        <taxon>Spermatophyta</taxon>
        <taxon>Magnoliopsida</taxon>
        <taxon>Liliopsida</taxon>
        <taxon>Poales</taxon>
        <taxon>Poaceae</taxon>
        <taxon>BOP clade</taxon>
        <taxon>Oryzoideae</taxon>
        <taxon>Oryzeae</taxon>
        <taxon>Oryzinae</taxon>
        <taxon>Oryza</taxon>
        <taxon>Oryza sativa</taxon>
    </lineage>
</organism>
<reference evidence="1 2" key="3">
    <citation type="journal article" date="2013" name="Rice">
        <title>Improvement of the Oryza sativa Nipponbare reference genome using next generation sequence and optical map data.</title>
        <authorList>
            <person name="Kawahara Y."/>
            <person name="de la Bastide M."/>
            <person name="Hamilton J.P."/>
            <person name="Kanamori H."/>
            <person name="McCombie W.R."/>
            <person name="Ouyang S."/>
            <person name="Schwartz D.C."/>
            <person name="Tanaka T."/>
            <person name="Wu J."/>
            <person name="Zhou S."/>
            <person name="Childs K.L."/>
            <person name="Davidson R.M."/>
            <person name="Lin H."/>
            <person name="Quesada-Ocampo L."/>
            <person name="Vaillancourt B."/>
            <person name="Sakai H."/>
            <person name="Lee S.S."/>
            <person name="Kim J."/>
            <person name="Numa H."/>
            <person name="Itoh T."/>
            <person name="Buell C.R."/>
            <person name="Matsumoto T."/>
        </authorList>
    </citation>
    <scope>NUCLEOTIDE SEQUENCE [LARGE SCALE GENOMIC DNA]</scope>
    <source>
        <strain evidence="2">cv. Nipponbare</strain>
    </source>
</reference>
<protein>
    <submittedName>
        <fullName evidence="1">Os02g0570800 protein</fullName>
    </submittedName>
</protein>
<dbReference type="FunCoup" id="A0A0P0VKM8">
    <property type="interactions" value="11"/>
</dbReference>
<dbReference type="Proteomes" id="UP000059680">
    <property type="component" value="Chromosome 2"/>
</dbReference>
<dbReference type="EMBL" id="AP014958">
    <property type="protein sequence ID" value="BAS79342.1"/>
    <property type="molecule type" value="Genomic_DNA"/>
</dbReference>
<sequence>MSSAKIQINTVGDVSLAPCDTYKQKHDYDFVGNWDRRATFLLQPKQDVEEAVFPRRSLAGAGGAVVHQLVLPFLDDPSYDELHPLAAGEALAWRHRHHPRELGRREQVGDAEPRDLLLGDLERVQELVAVAAPAADGAHHHDVVGELADPLVEVHASVAARARVGGQLTHEPRHLALSDALERPHPGGGEQLLHADLAEVAPPLAVGREGDVAAAEGDLLDGGGEVAVGEPEVLVLQDLLRHRRRRHDHRGDLAHPQLHDGAVLLRQRAQRAVDLGALHHEVVEAADQRQRPWPRGKVEPWFHGR</sequence>
<evidence type="ECO:0000313" key="1">
    <source>
        <dbReference type="EMBL" id="BAS79342.1"/>
    </source>
</evidence>
<evidence type="ECO:0000313" key="2">
    <source>
        <dbReference type="Proteomes" id="UP000059680"/>
    </source>
</evidence>